<reference evidence="1 2" key="1">
    <citation type="submission" date="2024-10" db="EMBL/GenBank/DDBJ databases">
        <authorList>
            <person name="Kim D."/>
        </authorList>
    </citation>
    <scope>NUCLEOTIDE SEQUENCE [LARGE SCALE GENOMIC DNA]</scope>
    <source>
        <strain evidence="1">BH-2024</strain>
    </source>
</reference>
<dbReference type="AlphaFoldDB" id="A0ABD2LSK4"/>
<protein>
    <submittedName>
        <fullName evidence="1">Uncharacterized protein</fullName>
    </submittedName>
</protein>
<name>A0ABD2LSK4_9BILA</name>
<gene>
    <name evidence="1" type="ORF">niasHT_006438</name>
</gene>
<accession>A0ABD2LSK4</accession>
<sequence length="269" mass="30106">MHHYLRQTTANGSDRLQAAGGHLQGTHVRANGRTFLSHHERVSSVGQQTHQSKVIRHRYHPITTQAAYQLQCAAQSRTSKGITDLLLLIIFDSKPVNAPPNIHQEVVLTKAGSTLYMHHNRAKQSVKPYAKLLVYCFRRLPYAGESETTIKVAPQQQPPPFSQRTNVLASTCPRRLRPTEQNIGGLVQPKKDNNFSFIHLLLRKSVQIPSFFSTGRQDRRGIVPIGGRTASKCGHGMRTVRTVGTRLAQSELFQQLNGTCRWKGKGKAH</sequence>
<evidence type="ECO:0000313" key="1">
    <source>
        <dbReference type="EMBL" id="KAL3117882.1"/>
    </source>
</evidence>
<comment type="caution">
    <text evidence="1">The sequence shown here is derived from an EMBL/GenBank/DDBJ whole genome shotgun (WGS) entry which is preliminary data.</text>
</comment>
<evidence type="ECO:0000313" key="2">
    <source>
        <dbReference type="Proteomes" id="UP001620626"/>
    </source>
</evidence>
<dbReference type="Proteomes" id="UP001620626">
    <property type="component" value="Unassembled WGS sequence"/>
</dbReference>
<dbReference type="EMBL" id="JBICBT010000303">
    <property type="protein sequence ID" value="KAL3117882.1"/>
    <property type="molecule type" value="Genomic_DNA"/>
</dbReference>
<keyword evidence="2" id="KW-1185">Reference proteome</keyword>
<proteinExistence type="predicted"/>
<organism evidence="1 2">
    <name type="scientific">Heterodera trifolii</name>
    <dbReference type="NCBI Taxonomy" id="157864"/>
    <lineage>
        <taxon>Eukaryota</taxon>
        <taxon>Metazoa</taxon>
        <taxon>Ecdysozoa</taxon>
        <taxon>Nematoda</taxon>
        <taxon>Chromadorea</taxon>
        <taxon>Rhabditida</taxon>
        <taxon>Tylenchina</taxon>
        <taxon>Tylenchomorpha</taxon>
        <taxon>Tylenchoidea</taxon>
        <taxon>Heteroderidae</taxon>
        <taxon>Heteroderinae</taxon>
        <taxon>Heterodera</taxon>
    </lineage>
</organism>